<accession>A0A3N4M366</accession>
<proteinExistence type="predicted"/>
<feature type="compositionally biased region" description="Acidic residues" evidence="2">
    <location>
        <begin position="416"/>
        <end position="429"/>
    </location>
</feature>
<gene>
    <name evidence="3" type="ORF">L211DRAFT_844568</name>
</gene>
<dbReference type="InParanoid" id="A0A3N4M366"/>
<feature type="compositionally biased region" description="Basic and acidic residues" evidence="2">
    <location>
        <begin position="215"/>
        <end position="230"/>
    </location>
</feature>
<feature type="compositionally biased region" description="Low complexity" evidence="2">
    <location>
        <begin position="601"/>
        <end position="620"/>
    </location>
</feature>
<feature type="compositionally biased region" description="Polar residues" evidence="2">
    <location>
        <begin position="532"/>
        <end position="556"/>
    </location>
</feature>
<feature type="region of interest" description="Disordered" evidence="2">
    <location>
        <begin position="574"/>
        <end position="691"/>
    </location>
</feature>
<feature type="region of interest" description="Disordered" evidence="2">
    <location>
        <begin position="264"/>
        <end position="293"/>
    </location>
</feature>
<dbReference type="EMBL" id="ML121527">
    <property type="protein sequence ID" value="RPB29606.1"/>
    <property type="molecule type" value="Genomic_DNA"/>
</dbReference>
<dbReference type="PANTHER" id="PTHR38120">
    <property type="entry name" value="EXPRESSED PROTEIN"/>
    <property type="match status" value="1"/>
</dbReference>
<reference evidence="3 4" key="1">
    <citation type="journal article" date="2018" name="Nat. Ecol. Evol.">
        <title>Pezizomycetes genomes reveal the molecular basis of ectomycorrhizal truffle lifestyle.</title>
        <authorList>
            <person name="Murat C."/>
            <person name="Payen T."/>
            <person name="Noel B."/>
            <person name="Kuo A."/>
            <person name="Morin E."/>
            <person name="Chen J."/>
            <person name="Kohler A."/>
            <person name="Krizsan K."/>
            <person name="Balestrini R."/>
            <person name="Da Silva C."/>
            <person name="Montanini B."/>
            <person name="Hainaut M."/>
            <person name="Levati E."/>
            <person name="Barry K.W."/>
            <person name="Belfiori B."/>
            <person name="Cichocki N."/>
            <person name="Clum A."/>
            <person name="Dockter R.B."/>
            <person name="Fauchery L."/>
            <person name="Guy J."/>
            <person name="Iotti M."/>
            <person name="Le Tacon F."/>
            <person name="Lindquist E.A."/>
            <person name="Lipzen A."/>
            <person name="Malagnac F."/>
            <person name="Mello A."/>
            <person name="Molinier V."/>
            <person name="Miyauchi S."/>
            <person name="Poulain J."/>
            <person name="Riccioni C."/>
            <person name="Rubini A."/>
            <person name="Sitrit Y."/>
            <person name="Splivallo R."/>
            <person name="Traeger S."/>
            <person name="Wang M."/>
            <person name="Zifcakova L."/>
            <person name="Wipf D."/>
            <person name="Zambonelli A."/>
            <person name="Paolocci F."/>
            <person name="Nowrousian M."/>
            <person name="Ottonello S."/>
            <person name="Baldrian P."/>
            <person name="Spatafora J.W."/>
            <person name="Henrissat B."/>
            <person name="Nagy L.G."/>
            <person name="Aury J.M."/>
            <person name="Wincker P."/>
            <person name="Grigoriev I.V."/>
            <person name="Bonfante P."/>
            <person name="Martin F.M."/>
        </authorList>
    </citation>
    <scope>NUCLEOTIDE SEQUENCE [LARGE SCALE GENOMIC DNA]</scope>
    <source>
        <strain evidence="3 4">ATCC MYA-4762</strain>
    </source>
</reference>
<name>A0A3N4M366_9PEZI</name>
<feature type="compositionally biased region" description="Polar residues" evidence="2">
    <location>
        <begin position="33"/>
        <end position="42"/>
    </location>
</feature>
<evidence type="ECO:0000313" key="4">
    <source>
        <dbReference type="Proteomes" id="UP000267821"/>
    </source>
</evidence>
<dbReference type="Proteomes" id="UP000267821">
    <property type="component" value="Unassembled WGS sequence"/>
</dbReference>
<evidence type="ECO:0000256" key="2">
    <source>
        <dbReference type="SAM" id="MobiDB-lite"/>
    </source>
</evidence>
<dbReference type="PANTHER" id="PTHR38120:SF1">
    <property type="entry name" value="M PROTEIN, SEROTYPE 2.1"/>
    <property type="match status" value="1"/>
</dbReference>
<feature type="region of interest" description="Disordered" evidence="2">
    <location>
        <begin position="521"/>
        <end position="557"/>
    </location>
</feature>
<feature type="region of interest" description="Disordered" evidence="2">
    <location>
        <begin position="1"/>
        <end position="47"/>
    </location>
</feature>
<organism evidence="3 4">
    <name type="scientific">Terfezia boudieri ATCC MYA-4762</name>
    <dbReference type="NCBI Taxonomy" id="1051890"/>
    <lineage>
        <taxon>Eukaryota</taxon>
        <taxon>Fungi</taxon>
        <taxon>Dikarya</taxon>
        <taxon>Ascomycota</taxon>
        <taxon>Pezizomycotina</taxon>
        <taxon>Pezizomycetes</taxon>
        <taxon>Pezizales</taxon>
        <taxon>Pezizaceae</taxon>
        <taxon>Terfezia</taxon>
    </lineage>
</organism>
<feature type="compositionally biased region" description="Polar residues" evidence="2">
    <location>
        <begin position="574"/>
        <end position="586"/>
    </location>
</feature>
<keyword evidence="1" id="KW-0175">Coiled coil</keyword>
<dbReference type="Gene3D" id="1.10.287.1490">
    <property type="match status" value="1"/>
</dbReference>
<evidence type="ECO:0008006" key="5">
    <source>
        <dbReference type="Google" id="ProtNLM"/>
    </source>
</evidence>
<feature type="compositionally biased region" description="Pro residues" evidence="2">
    <location>
        <begin position="280"/>
        <end position="290"/>
    </location>
</feature>
<feature type="compositionally biased region" description="Basic and acidic residues" evidence="2">
    <location>
        <begin position="385"/>
        <end position="398"/>
    </location>
</feature>
<dbReference type="AlphaFoldDB" id="A0A3N4M366"/>
<feature type="region of interest" description="Disordered" evidence="2">
    <location>
        <begin position="215"/>
        <end position="246"/>
    </location>
</feature>
<keyword evidence="4" id="KW-1185">Reference proteome</keyword>
<feature type="coiled-coil region" evidence="1">
    <location>
        <begin position="331"/>
        <end position="358"/>
    </location>
</feature>
<sequence>MSSQTARKPNANVANRRSLAPLSAPPRSPTPSKDSLGSNIPVASSPIGRRHTIREGLPGHVSQGSLSSLRTGISARSAVKRASISGAVHMDDNTAELLEKDGIISDLTQRIKRIEANAAAAADNFQDQKQALQSRMEEAVDEATKMEDIIHSRDETIEELESQIVELDRRNRDQEHIYETERITWSGEKEDFFYKEEELNATIQRLKETITELQKENSRLEKETSRDDSLRRRRRHSCMTNLPPVFSENEVQANYLKLDGESRDVEDEKVEFAPPSASATPPPPPPPSPPQQDQFNNLVMQKDKLIHSLRLELAEYEVRLTQADHMGGSRVSALEQQLMDAKMTNARLMEEIESYQLLISTATLNGDFSRTDIMTNAFSDYPQGEQEKETEHDGDRRRKDISRRNSVGPMSSSLADELEDVEEEDDSAEAEAQRKLEAEAKTLKDQNKALTLYINNIIERLLNHKDFEAILDKTPSLGSVQAGQKEAVSAPPPPPVSEKPSKFFSLARNVMKTPVAVNKPVPAIPAPEQEPSPLQRSQSMRVQPTGLRQQSKTDVTGTREAHFNLVNTNVPKAPQRASTFFNTGTPASDGYTTRPPRSRNSVASSASTTSSVSDHSTATDLSSPTTPHGPAPVAMGMIAGNKLRPLRLVQENATPEEEKKNKRSSWMGWFNRGKEEEPPASSIVFERRDVE</sequence>
<feature type="compositionally biased region" description="Polar residues" evidence="2">
    <location>
        <begin position="1"/>
        <end position="15"/>
    </location>
</feature>
<feature type="region of interest" description="Disordered" evidence="2">
    <location>
        <begin position="376"/>
        <end position="433"/>
    </location>
</feature>
<protein>
    <recommendedName>
        <fullName evidence="5">M protein, serotype 2.1</fullName>
    </recommendedName>
</protein>
<dbReference type="STRING" id="1051890.A0A3N4M366"/>
<dbReference type="OrthoDB" id="2121319at2759"/>
<evidence type="ECO:0000256" key="1">
    <source>
        <dbReference type="SAM" id="Coils"/>
    </source>
</evidence>
<evidence type="ECO:0000313" key="3">
    <source>
        <dbReference type="EMBL" id="RPB29606.1"/>
    </source>
</evidence>